<evidence type="ECO:0000313" key="12">
    <source>
        <dbReference type="Proteomes" id="UP000694920"/>
    </source>
</evidence>
<evidence type="ECO:0000259" key="11">
    <source>
        <dbReference type="PROSITE" id="PS50189"/>
    </source>
</evidence>
<dbReference type="GO" id="GO:0005615">
    <property type="term" value="C:extracellular space"/>
    <property type="evidence" value="ECO:0007669"/>
    <property type="project" value="TreeGrafter"/>
</dbReference>
<keyword evidence="10" id="KW-0732">Signal</keyword>
<dbReference type="Pfam" id="PF00965">
    <property type="entry name" value="TIMP"/>
    <property type="match status" value="1"/>
</dbReference>
<feature type="disulfide bond" evidence="9">
    <location>
        <begin position="26"/>
        <end position="93"/>
    </location>
</feature>
<accession>A0AAJ7BJ07</accession>
<evidence type="ECO:0000313" key="14">
    <source>
        <dbReference type="RefSeq" id="XP_015586693.1"/>
    </source>
</evidence>
<dbReference type="CTD" id="41248"/>
<dbReference type="RefSeq" id="XP_015586694.1">
    <property type="nucleotide sequence ID" value="XM_015731208.2"/>
</dbReference>
<organism evidence="12 14">
    <name type="scientific">Cephus cinctus</name>
    <name type="common">Wheat stem sawfly</name>
    <dbReference type="NCBI Taxonomy" id="211228"/>
    <lineage>
        <taxon>Eukaryota</taxon>
        <taxon>Metazoa</taxon>
        <taxon>Ecdysozoa</taxon>
        <taxon>Arthropoda</taxon>
        <taxon>Hexapoda</taxon>
        <taxon>Insecta</taxon>
        <taxon>Pterygota</taxon>
        <taxon>Neoptera</taxon>
        <taxon>Endopterygota</taxon>
        <taxon>Hymenoptera</taxon>
        <taxon>Cephoidea</taxon>
        <taxon>Cephidae</taxon>
        <taxon>Cephus</taxon>
    </lineage>
</organism>
<evidence type="ECO:0000256" key="4">
    <source>
        <dbReference type="ARBA" id="ARBA00022608"/>
    </source>
</evidence>
<proteinExistence type="inferred from homology"/>
<keyword evidence="8" id="KW-0479">Metal-binding</keyword>
<dbReference type="KEGG" id="ccin:107263715"/>
<evidence type="ECO:0000256" key="10">
    <source>
        <dbReference type="SAM" id="SignalP"/>
    </source>
</evidence>
<name>A0AAJ7BJ07_CEPCN</name>
<dbReference type="PANTHER" id="PTHR11844:SF25">
    <property type="entry name" value="NTR DOMAIN-CONTAINING PROTEIN"/>
    <property type="match status" value="1"/>
</dbReference>
<dbReference type="SMART" id="SM00206">
    <property type="entry name" value="NTR"/>
    <property type="match status" value="1"/>
</dbReference>
<protein>
    <submittedName>
        <fullName evidence="13 14">Tissue inhibitor of metalloproteinase</fullName>
    </submittedName>
</protein>
<dbReference type="RefSeq" id="XP_015586692.1">
    <property type="nucleotide sequence ID" value="XM_015731206.2"/>
</dbReference>
<sequence>MRSLTCWTIFSLLALSTLPVIKVEACSCVLTHPQTHFCDSDYVAVVRVKKFFPINEDEVAYRVKVNRVFKTNPKADMAMKQNILWTSSISSMCGVYLNLGETYVISARIISGKPSISICGLATRWSEVTPRQRKGFRQFYHRGCVCEILYTHWWRKGAAFESAAGKRCLWESAPGPQDCQEKYGICMLSPGGCSWVPSVPYKNCIKQHQRQREQQRAREP</sequence>
<gene>
    <name evidence="13 14 15" type="primary">LOC107263715</name>
</gene>
<dbReference type="GO" id="GO:0031012">
    <property type="term" value="C:extracellular matrix"/>
    <property type="evidence" value="ECO:0007669"/>
    <property type="project" value="TreeGrafter"/>
</dbReference>
<evidence type="ECO:0000256" key="2">
    <source>
        <dbReference type="ARBA" id="ARBA00011027"/>
    </source>
</evidence>
<dbReference type="InterPro" id="IPR027465">
    <property type="entry name" value="TIMP_C"/>
</dbReference>
<dbReference type="InterPro" id="IPR008993">
    <property type="entry name" value="TIMP-like_OB-fold"/>
</dbReference>
<dbReference type="PROSITE" id="PS50189">
    <property type="entry name" value="NTR"/>
    <property type="match status" value="1"/>
</dbReference>
<feature type="disulfide bond" evidence="9">
    <location>
        <begin position="146"/>
        <end position="193"/>
    </location>
</feature>
<dbReference type="GO" id="GO:0046872">
    <property type="term" value="F:metal ion binding"/>
    <property type="evidence" value="ECO:0007669"/>
    <property type="project" value="UniProtKB-KW"/>
</dbReference>
<evidence type="ECO:0000256" key="5">
    <source>
        <dbReference type="ARBA" id="ARBA00022690"/>
    </source>
</evidence>
<feature type="disulfide bond" evidence="9">
    <location>
        <begin position="28"/>
        <end position="119"/>
    </location>
</feature>
<dbReference type="Proteomes" id="UP000694920">
    <property type="component" value="Unplaced"/>
</dbReference>
<dbReference type="SUPFAM" id="SSF50242">
    <property type="entry name" value="TIMP-like"/>
    <property type="match status" value="1"/>
</dbReference>
<reference evidence="13 14" key="1">
    <citation type="submission" date="2025-04" db="UniProtKB">
        <authorList>
            <consortium name="RefSeq"/>
        </authorList>
    </citation>
    <scope>IDENTIFICATION</scope>
</reference>
<dbReference type="Gene3D" id="3.90.370.10">
    <property type="entry name" value="Tissue inhibitor of metalloproteinase-1. Chain B, domain 1"/>
    <property type="match status" value="1"/>
</dbReference>
<feature type="disulfide bond" evidence="9">
    <location>
        <begin position="168"/>
        <end position="186"/>
    </location>
</feature>
<evidence type="ECO:0000313" key="13">
    <source>
        <dbReference type="RefSeq" id="XP_015586692.1"/>
    </source>
</evidence>
<comment type="subcellular location">
    <subcellularLocation>
        <location evidence="1">Secreted</location>
    </subcellularLocation>
</comment>
<dbReference type="CDD" id="cd03577">
    <property type="entry name" value="NTR_TIMP_like"/>
    <property type="match status" value="1"/>
</dbReference>
<feature type="disulfide bond" evidence="9">
    <location>
        <begin position="38"/>
        <end position="144"/>
    </location>
</feature>
<keyword evidence="12" id="KW-1185">Reference proteome</keyword>
<feature type="signal peptide" evidence="10">
    <location>
        <begin position="1"/>
        <end position="25"/>
    </location>
</feature>
<dbReference type="RefSeq" id="XP_015586693.1">
    <property type="nucleotide sequence ID" value="XM_015731207.2"/>
</dbReference>
<comment type="similarity">
    <text evidence="2">Belongs to the protease inhibitor I35 (TIMP) family.</text>
</comment>
<keyword evidence="8" id="KW-0862">Zinc</keyword>
<dbReference type="GO" id="GO:0002020">
    <property type="term" value="F:protease binding"/>
    <property type="evidence" value="ECO:0007669"/>
    <property type="project" value="TreeGrafter"/>
</dbReference>
<dbReference type="PANTHER" id="PTHR11844">
    <property type="entry name" value="METALLOPROTEASE INHIBITOR"/>
    <property type="match status" value="1"/>
</dbReference>
<dbReference type="InterPro" id="IPR001820">
    <property type="entry name" value="TIMP"/>
</dbReference>
<dbReference type="InterPro" id="IPR001134">
    <property type="entry name" value="Netrin_domain"/>
</dbReference>
<evidence type="ECO:0000256" key="3">
    <source>
        <dbReference type="ARBA" id="ARBA00022525"/>
    </source>
</evidence>
<evidence type="ECO:0000256" key="9">
    <source>
        <dbReference type="PIRSR" id="PIRSR601820-3"/>
    </source>
</evidence>
<dbReference type="Gene3D" id="2.40.50.120">
    <property type="match status" value="1"/>
</dbReference>
<evidence type="ECO:0000256" key="1">
    <source>
        <dbReference type="ARBA" id="ARBA00004613"/>
    </source>
</evidence>
<feature type="binding site" evidence="8">
    <location>
        <position position="26"/>
    </location>
    <ligand>
        <name>Zn(2+)</name>
        <dbReference type="ChEBI" id="CHEBI:29105"/>
        <note>ligand shared with metalloproteinase partner</note>
    </ligand>
</feature>
<dbReference type="GO" id="GO:0051045">
    <property type="term" value="P:negative regulation of membrane protein ectodomain proteolysis"/>
    <property type="evidence" value="ECO:0007669"/>
    <property type="project" value="TreeGrafter"/>
</dbReference>
<keyword evidence="4" id="KW-0483">Metalloprotease inhibitor</keyword>
<evidence type="ECO:0000256" key="7">
    <source>
        <dbReference type="ARBA" id="ARBA00023215"/>
    </source>
</evidence>
<feature type="domain" description="NTR" evidence="11">
    <location>
        <begin position="26"/>
        <end position="144"/>
    </location>
</feature>
<dbReference type="AlphaFoldDB" id="A0AAJ7BJ07"/>
<keyword evidence="7" id="KW-0481">Metalloenzyme inhibitor</keyword>
<dbReference type="GeneID" id="107263715"/>
<evidence type="ECO:0000256" key="8">
    <source>
        <dbReference type="PIRSR" id="PIRSR601820-1"/>
    </source>
</evidence>
<feature type="chain" id="PRO_5044708580" evidence="10">
    <location>
        <begin position="26"/>
        <end position="220"/>
    </location>
</feature>
<evidence type="ECO:0000256" key="6">
    <source>
        <dbReference type="ARBA" id="ARBA00023157"/>
    </source>
</evidence>
<keyword evidence="6 9" id="KW-1015">Disulfide bond</keyword>
<keyword evidence="3" id="KW-0964">Secreted</keyword>
<keyword evidence="5" id="KW-0646">Protease inhibitor</keyword>
<evidence type="ECO:0000313" key="15">
    <source>
        <dbReference type="RefSeq" id="XP_015586694.1"/>
    </source>
</evidence>
<dbReference type="GO" id="GO:0008191">
    <property type="term" value="F:metalloendopeptidase inhibitor activity"/>
    <property type="evidence" value="ECO:0007669"/>
    <property type="project" value="InterPro"/>
</dbReference>